<evidence type="ECO:0000256" key="3">
    <source>
        <dbReference type="ARBA" id="ARBA00022723"/>
    </source>
</evidence>
<evidence type="ECO:0000256" key="2">
    <source>
        <dbReference type="ARBA" id="ARBA00022517"/>
    </source>
</evidence>
<gene>
    <name evidence="10 14" type="primary">rsgA</name>
    <name evidence="14" type="ORF">FRC96_06000</name>
</gene>
<evidence type="ECO:0000256" key="11">
    <source>
        <dbReference type="SAM" id="MobiDB-lite"/>
    </source>
</evidence>
<feature type="binding site" evidence="10">
    <location>
        <position position="306"/>
    </location>
    <ligand>
        <name>Zn(2+)</name>
        <dbReference type="ChEBI" id="CHEBI:29105"/>
    </ligand>
</feature>
<dbReference type="EC" id="3.6.1.-" evidence="10"/>
<dbReference type="PANTHER" id="PTHR32120:SF10">
    <property type="entry name" value="SMALL RIBOSOMAL SUBUNIT BIOGENESIS GTPASE RSGA"/>
    <property type="match status" value="1"/>
</dbReference>
<reference evidence="14 15" key="1">
    <citation type="submission" date="2019-08" db="EMBL/GenBank/DDBJ databases">
        <title>Bradymonadales sp. TMQ2.</title>
        <authorList>
            <person name="Liang Q."/>
        </authorList>
    </citation>
    <scope>NUCLEOTIDE SEQUENCE [LARGE SCALE GENOMIC DNA]</scope>
    <source>
        <strain evidence="14 15">TMQ2</strain>
    </source>
</reference>
<dbReference type="GO" id="GO:0005737">
    <property type="term" value="C:cytoplasm"/>
    <property type="evidence" value="ECO:0007669"/>
    <property type="project" value="UniProtKB-SubCell"/>
</dbReference>
<dbReference type="Gene3D" id="3.40.50.300">
    <property type="entry name" value="P-loop containing nucleotide triphosphate hydrolases"/>
    <property type="match status" value="1"/>
</dbReference>
<dbReference type="CDD" id="cd01854">
    <property type="entry name" value="YjeQ_EngC"/>
    <property type="match status" value="1"/>
</dbReference>
<evidence type="ECO:0000256" key="4">
    <source>
        <dbReference type="ARBA" id="ARBA00022730"/>
    </source>
</evidence>
<dbReference type="PROSITE" id="PS50936">
    <property type="entry name" value="ENGC_GTPASE"/>
    <property type="match status" value="1"/>
</dbReference>
<dbReference type="HAMAP" id="MF_01820">
    <property type="entry name" value="GTPase_RsgA"/>
    <property type="match status" value="1"/>
</dbReference>
<proteinExistence type="inferred from homology"/>
<dbReference type="SUPFAM" id="SSF52540">
    <property type="entry name" value="P-loop containing nucleoside triphosphate hydrolases"/>
    <property type="match status" value="1"/>
</dbReference>
<protein>
    <recommendedName>
        <fullName evidence="10">Small ribosomal subunit biogenesis GTPase RsgA</fullName>
        <ecNumber evidence="10">3.6.1.-</ecNumber>
    </recommendedName>
</protein>
<dbReference type="OrthoDB" id="9809485at2"/>
<feature type="binding site" evidence="10">
    <location>
        <begin position="166"/>
        <end position="169"/>
    </location>
    <ligand>
        <name>GTP</name>
        <dbReference type="ChEBI" id="CHEBI:37565"/>
    </ligand>
</feature>
<feature type="compositionally biased region" description="Basic and acidic residues" evidence="11">
    <location>
        <begin position="348"/>
        <end position="360"/>
    </location>
</feature>
<dbReference type="GO" id="GO:0019843">
    <property type="term" value="F:rRNA binding"/>
    <property type="evidence" value="ECO:0007669"/>
    <property type="project" value="UniProtKB-KW"/>
</dbReference>
<feature type="binding site" evidence="10">
    <location>
        <begin position="218"/>
        <end position="226"/>
    </location>
    <ligand>
        <name>GTP</name>
        <dbReference type="ChEBI" id="CHEBI:37565"/>
    </ligand>
</feature>
<name>A0A5C6XNA8_9DELT</name>
<dbReference type="Pfam" id="PF03193">
    <property type="entry name" value="RsgA_GTPase"/>
    <property type="match status" value="1"/>
</dbReference>
<keyword evidence="4 10" id="KW-0699">rRNA-binding</keyword>
<dbReference type="InterPro" id="IPR004881">
    <property type="entry name" value="Ribosome_biogen_GTPase_RsgA"/>
</dbReference>
<dbReference type="GO" id="GO:0005525">
    <property type="term" value="F:GTP binding"/>
    <property type="evidence" value="ECO:0007669"/>
    <property type="project" value="UniProtKB-UniRule"/>
</dbReference>
<keyword evidence="5 10" id="KW-0547">Nucleotide-binding</keyword>
<comment type="function">
    <text evidence="10">One of several proteins that assist in the late maturation steps of the functional core of the 30S ribosomal subunit. Helps release RbfA from mature subunits. May play a role in the assembly of ribosomal proteins into the subunit. Circularly permuted GTPase that catalyzes slow GTP hydrolysis, GTPase activity is stimulated by the 30S ribosomal subunit.</text>
</comment>
<dbReference type="PROSITE" id="PS51721">
    <property type="entry name" value="G_CP"/>
    <property type="match status" value="1"/>
</dbReference>
<dbReference type="GO" id="GO:0003924">
    <property type="term" value="F:GTPase activity"/>
    <property type="evidence" value="ECO:0007669"/>
    <property type="project" value="UniProtKB-UniRule"/>
</dbReference>
<dbReference type="RefSeq" id="WP_146973600.1">
    <property type="nucleotide sequence ID" value="NZ_VOSL01000025.1"/>
</dbReference>
<evidence type="ECO:0000256" key="8">
    <source>
        <dbReference type="ARBA" id="ARBA00022884"/>
    </source>
</evidence>
<keyword evidence="2 10" id="KW-0690">Ribosome biogenesis</keyword>
<dbReference type="InterPro" id="IPR010914">
    <property type="entry name" value="RsgA_GTPase_dom"/>
</dbReference>
<feature type="binding site" evidence="10">
    <location>
        <position position="312"/>
    </location>
    <ligand>
        <name>Zn(2+)</name>
        <dbReference type="ChEBI" id="CHEBI:29105"/>
    </ligand>
</feature>
<dbReference type="InterPro" id="IPR030378">
    <property type="entry name" value="G_CP_dom"/>
</dbReference>
<evidence type="ECO:0000313" key="14">
    <source>
        <dbReference type="EMBL" id="TXD39821.1"/>
    </source>
</evidence>
<comment type="caution">
    <text evidence="14">The sequence shown here is derived from an EMBL/GenBank/DDBJ whole genome shotgun (WGS) entry which is preliminary data.</text>
</comment>
<feature type="domain" description="CP-type G" evidence="13">
    <location>
        <begin position="117"/>
        <end position="276"/>
    </location>
</feature>
<evidence type="ECO:0000313" key="15">
    <source>
        <dbReference type="Proteomes" id="UP000321046"/>
    </source>
</evidence>
<dbReference type="EMBL" id="VOSL01000025">
    <property type="protein sequence ID" value="TXD39821.1"/>
    <property type="molecule type" value="Genomic_DNA"/>
</dbReference>
<comment type="subunit">
    <text evidence="10">Monomer. Associates with 30S ribosomal subunit, binds 16S rRNA.</text>
</comment>
<keyword evidence="6 10" id="KW-0378">Hydrolase</keyword>
<evidence type="ECO:0000256" key="7">
    <source>
        <dbReference type="ARBA" id="ARBA00022833"/>
    </source>
</evidence>
<feature type="region of interest" description="Disordered" evidence="11">
    <location>
        <begin position="346"/>
        <end position="377"/>
    </location>
</feature>
<evidence type="ECO:0000256" key="5">
    <source>
        <dbReference type="ARBA" id="ARBA00022741"/>
    </source>
</evidence>
<sequence>MTEHDPTANAALRVTPEQREGLLELGWNDTLEADFLRLASPDTRPARVASVERGGFFVVENAAAIDAPTLARLEGTELDSTAQPAVGDWVALVVREGTPGITEVLPRRSALLRRASGRQGRAQVVVCNLDYLFIVTAIGFDLNLGRLERYLIGSLAADIAPVIVINKIDREHDRAEIDALLKELGIDVPVLFTCALEPGGIDTLEPYLRPGSSVALVGSSGVGKSTLANRILQTDRLATGDVRHTDDRGRHTTTRRELWRAPGGALIIDTPGMREFGLWDARDGVAKLFPEIHAATESCHFRDCTHVDEPGCGLLAALDDETIDEDRYARYLRALEELAETEALAAESTERLNARRERGKQNKLRTRKGSRRKHWDR</sequence>
<feature type="binding site" evidence="10">
    <location>
        <position position="299"/>
    </location>
    <ligand>
        <name>Zn(2+)</name>
        <dbReference type="ChEBI" id="CHEBI:29105"/>
    </ligand>
</feature>
<evidence type="ECO:0000259" key="13">
    <source>
        <dbReference type="PROSITE" id="PS51721"/>
    </source>
</evidence>
<dbReference type="InterPro" id="IPR027417">
    <property type="entry name" value="P-loop_NTPase"/>
</dbReference>
<dbReference type="PANTHER" id="PTHR32120">
    <property type="entry name" value="SMALL RIBOSOMAL SUBUNIT BIOGENESIS GTPASE RSGA"/>
    <property type="match status" value="1"/>
</dbReference>
<evidence type="ECO:0000259" key="12">
    <source>
        <dbReference type="PROSITE" id="PS50936"/>
    </source>
</evidence>
<keyword evidence="8 10" id="KW-0694">RNA-binding</keyword>
<feature type="compositionally biased region" description="Basic residues" evidence="11">
    <location>
        <begin position="361"/>
        <end position="377"/>
    </location>
</feature>
<evidence type="ECO:0000256" key="9">
    <source>
        <dbReference type="ARBA" id="ARBA00023134"/>
    </source>
</evidence>
<evidence type="ECO:0000256" key="10">
    <source>
        <dbReference type="HAMAP-Rule" id="MF_01820"/>
    </source>
</evidence>
<comment type="similarity">
    <text evidence="10">Belongs to the TRAFAC class YlqF/YawG GTPase family. RsgA subfamily.</text>
</comment>
<keyword evidence="3 10" id="KW-0479">Metal-binding</keyword>
<dbReference type="AlphaFoldDB" id="A0A5C6XNA8"/>
<dbReference type="Proteomes" id="UP000321046">
    <property type="component" value="Unassembled WGS sequence"/>
</dbReference>
<evidence type="ECO:0000256" key="6">
    <source>
        <dbReference type="ARBA" id="ARBA00022801"/>
    </source>
</evidence>
<keyword evidence="7 10" id="KW-0862">Zinc</keyword>
<dbReference type="NCBIfam" id="TIGR00157">
    <property type="entry name" value="ribosome small subunit-dependent GTPase A"/>
    <property type="match status" value="1"/>
</dbReference>
<comment type="subcellular location">
    <subcellularLocation>
        <location evidence="10">Cytoplasm</location>
    </subcellularLocation>
</comment>
<dbReference type="GO" id="GO:0042274">
    <property type="term" value="P:ribosomal small subunit biogenesis"/>
    <property type="evidence" value="ECO:0007669"/>
    <property type="project" value="UniProtKB-UniRule"/>
</dbReference>
<dbReference type="GO" id="GO:0046872">
    <property type="term" value="F:metal ion binding"/>
    <property type="evidence" value="ECO:0007669"/>
    <property type="project" value="UniProtKB-KW"/>
</dbReference>
<feature type="binding site" evidence="10">
    <location>
        <position position="304"/>
    </location>
    <ligand>
        <name>Zn(2+)</name>
        <dbReference type="ChEBI" id="CHEBI:29105"/>
    </ligand>
</feature>
<organism evidence="14 15">
    <name type="scientific">Lujinxingia vulgaris</name>
    <dbReference type="NCBI Taxonomy" id="2600176"/>
    <lineage>
        <taxon>Bacteria</taxon>
        <taxon>Deltaproteobacteria</taxon>
        <taxon>Bradymonadales</taxon>
        <taxon>Lujinxingiaceae</taxon>
        <taxon>Lujinxingia</taxon>
    </lineage>
</organism>
<keyword evidence="9 10" id="KW-0342">GTP-binding</keyword>
<feature type="domain" description="EngC GTPase" evidence="12">
    <location>
        <begin position="127"/>
        <end position="274"/>
    </location>
</feature>
<evidence type="ECO:0000256" key="1">
    <source>
        <dbReference type="ARBA" id="ARBA00022490"/>
    </source>
</evidence>
<accession>A0A5C6XNA8</accession>
<keyword evidence="1 10" id="KW-0963">Cytoplasm</keyword>
<dbReference type="Gene3D" id="1.10.40.50">
    <property type="entry name" value="Probable gtpase engc, domain 3"/>
    <property type="match status" value="1"/>
</dbReference>
<comment type="cofactor">
    <cofactor evidence="10">
        <name>Zn(2+)</name>
        <dbReference type="ChEBI" id="CHEBI:29105"/>
    </cofactor>
    <text evidence="10">Binds 1 zinc ion per subunit.</text>
</comment>